<dbReference type="Gene3D" id="3.40.50.720">
    <property type="entry name" value="NAD(P)-binding Rossmann-like Domain"/>
    <property type="match status" value="1"/>
</dbReference>
<sequence>MDRLDVMVLRTMRQWMGQGSGVVLATVIRTWGSSPRPVGAMMAFNSEGHVVGSVSGGCIEDDLVHRYALSGARRPLPAKPVEFVEYGVSADEAHRFGLPCGGTLELVLEFAPERAGIDALLDLLEAGVLVQRTLHVETGHVELATRQVSPGLHADARRVVATLGPAHRMLLIGAGDLAFYVATIARFNGFEVTICDPRPERRAMLEGSGVASTTEMPDDAVTAFRPDPGSCVVALSHDPKLDDMALLEAVHSDAFYVGAIGSRRNNRARRERFIAHFGESEASLQGLRGPIGIYIGSKTPAEIAVSLMAEVIAVKNGVSVPRLASVGMAKDAGDAARVSPVCG</sequence>
<proteinExistence type="predicted"/>
<feature type="domain" description="XdhC Rossmann" evidence="2">
    <location>
        <begin position="169"/>
        <end position="311"/>
    </location>
</feature>
<dbReference type="Pfam" id="PF13478">
    <property type="entry name" value="XdhC_C"/>
    <property type="match status" value="1"/>
</dbReference>
<dbReference type="Pfam" id="PF02625">
    <property type="entry name" value="XdhC_CoxI"/>
    <property type="match status" value="1"/>
</dbReference>
<evidence type="ECO:0000259" key="1">
    <source>
        <dbReference type="Pfam" id="PF02625"/>
    </source>
</evidence>
<protein>
    <submittedName>
        <fullName evidence="3">Xanthine dehydrogenase accessory protein XdhC</fullName>
    </submittedName>
</protein>
<dbReference type="PANTHER" id="PTHR30388">
    <property type="entry name" value="ALDEHYDE OXIDOREDUCTASE MOLYBDENUM COFACTOR ASSEMBLY PROTEIN"/>
    <property type="match status" value="1"/>
</dbReference>
<dbReference type="InterPro" id="IPR027051">
    <property type="entry name" value="XdhC_Rossmann_dom"/>
</dbReference>
<dbReference type="RefSeq" id="WP_066415352.1">
    <property type="nucleotide sequence ID" value="NZ_FKBS01000017.1"/>
</dbReference>
<dbReference type="SUPFAM" id="SSF51735">
    <property type="entry name" value="NAD(P)-binding Rossmann-fold domains"/>
    <property type="match status" value="1"/>
</dbReference>
<dbReference type="EMBL" id="FKBS01000017">
    <property type="protein sequence ID" value="SAI41842.1"/>
    <property type="molecule type" value="Genomic_DNA"/>
</dbReference>
<reference evidence="3 4" key="1">
    <citation type="submission" date="2016-03" db="EMBL/GenBank/DDBJ databases">
        <authorList>
            <consortium name="Pathogen Informatics"/>
        </authorList>
    </citation>
    <scope>NUCLEOTIDE SEQUENCE [LARGE SCALE GENOMIC DNA]</scope>
    <source>
        <strain evidence="3 4">NCTC13364</strain>
    </source>
</reference>
<gene>
    <name evidence="3" type="ORF">SAMEA1982600_03344</name>
</gene>
<accession>A0A157Q7K0</accession>
<dbReference type="InterPro" id="IPR003777">
    <property type="entry name" value="XdhC_CoxI"/>
</dbReference>
<dbReference type="InterPro" id="IPR036291">
    <property type="entry name" value="NAD(P)-bd_dom_sf"/>
</dbReference>
<dbReference type="OrthoDB" id="9815497at2"/>
<dbReference type="PANTHER" id="PTHR30388:SF4">
    <property type="entry name" value="MOLYBDENUM COFACTOR INSERTION CHAPERONE PAOD"/>
    <property type="match status" value="1"/>
</dbReference>
<dbReference type="Proteomes" id="UP000077037">
    <property type="component" value="Unassembled WGS sequence"/>
</dbReference>
<dbReference type="InterPro" id="IPR052698">
    <property type="entry name" value="MoCofactor_Util/Proc"/>
</dbReference>
<evidence type="ECO:0000313" key="3">
    <source>
        <dbReference type="EMBL" id="SAI41842.1"/>
    </source>
</evidence>
<evidence type="ECO:0000313" key="4">
    <source>
        <dbReference type="Proteomes" id="UP000077037"/>
    </source>
</evidence>
<name>A0A157Q7K0_9BORD</name>
<dbReference type="AlphaFoldDB" id="A0A157Q7K0"/>
<evidence type="ECO:0000259" key="2">
    <source>
        <dbReference type="Pfam" id="PF13478"/>
    </source>
</evidence>
<feature type="domain" description="XdhC- CoxI" evidence="1">
    <location>
        <begin position="15"/>
        <end position="66"/>
    </location>
</feature>
<organism evidence="3 4">
    <name type="scientific">Bordetella ansorpii</name>
    <dbReference type="NCBI Taxonomy" id="288768"/>
    <lineage>
        <taxon>Bacteria</taxon>
        <taxon>Pseudomonadati</taxon>
        <taxon>Pseudomonadota</taxon>
        <taxon>Betaproteobacteria</taxon>
        <taxon>Burkholderiales</taxon>
        <taxon>Alcaligenaceae</taxon>
        <taxon>Bordetella</taxon>
    </lineage>
</organism>